<evidence type="ECO:0000313" key="2">
    <source>
        <dbReference type="Proteomes" id="UP000828048"/>
    </source>
</evidence>
<accession>A0ACB7YVH1</accession>
<evidence type="ECO:0000313" key="1">
    <source>
        <dbReference type="EMBL" id="KAH7857426.1"/>
    </source>
</evidence>
<dbReference type="EMBL" id="CM037153">
    <property type="protein sequence ID" value="KAH7857426.1"/>
    <property type="molecule type" value="Genomic_DNA"/>
</dbReference>
<sequence>MEATTQLTFFPRFISDSAEISEEFQRKTALNGSDDDNDVTEESPPPADEESDDYDDGEEEEGEDFSFSFACAGNGDESPISADDLFQNGQIKPVYQFFDQNISKADLPRRPPVKKVFVEAEDVSTAPGRAAEGGEEAAEMYCAWAGKAVEASPESCKKSNSTGFSKLFRFRDLLNRSNSDGRDAFVFLNGSATTESPKRESTSEKKIGGEVGAAKAKAKKGGKGQTSSLADHYSRNRALREGDRRRTYLPYKPEVVGFFTNVHGGLSRNVHPF</sequence>
<reference evidence="1 2" key="1">
    <citation type="journal article" date="2021" name="Hortic Res">
        <title>High-quality reference genome and annotation aids understanding of berry development for evergreen blueberry (Vaccinium darrowii).</title>
        <authorList>
            <person name="Yu J."/>
            <person name="Hulse-Kemp A.M."/>
            <person name="Babiker E."/>
            <person name="Staton M."/>
        </authorList>
    </citation>
    <scope>NUCLEOTIDE SEQUENCE [LARGE SCALE GENOMIC DNA]</scope>
    <source>
        <strain evidence="2">cv. NJ 8807/NJ 8810</strain>
        <tissue evidence="1">Young leaf</tissue>
    </source>
</reference>
<comment type="caution">
    <text evidence="1">The sequence shown here is derived from an EMBL/GenBank/DDBJ whole genome shotgun (WGS) entry which is preliminary data.</text>
</comment>
<proteinExistence type="predicted"/>
<keyword evidence="2" id="KW-1185">Reference proteome</keyword>
<gene>
    <name evidence="1" type="ORF">Vadar_012569</name>
</gene>
<name>A0ACB7YVH1_9ERIC</name>
<protein>
    <submittedName>
        <fullName evidence="1">Uncharacterized protein</fullName>
    </submittedName>
</protein>
<dbReference type="Proteomes" id="UP000828048">
    <property type="component" value="Chromosome 3"/>
</dbReference>
<organism evidence="1 2">
    <name type="scientific">Vaccinium darrowii</name>
    <dbReference type="NCBI Taxonomy" id="229202"/>
    <lineage>
        <taxon>Eukaryota</taxon>
        <taxon>Viridiplantae</taxon>
        <taxon>Streptophyta</taxon>
        <taxon>Embryophyta</taxon>
        <taxon>Tracheophyta</taxon>
        <taxon>Spermatophyta</taxon>
        <taxon>Magnoliopsida</taxon>
        <taxon>eudicotyledons</taxon>
        <taxon>Gunneridae</taxon>
        <taxon>Pentapetalae</taxon>
        <taxon>asterids</taxon>
        <taxon>Ericales</taxon>
        <taxon>Ericaceae</taxon>
        <taxon>Vaccinioideae</taxon>
        <taxon>Vaccinieae</taxon>
        <taxon>Vaccinium</taxon>
    </lineage>
</organism>